<evidence type="ECO:0000256" key="5">
    <source>
        <dbReference type="ARBA" id="ARBA00022553"/>
    </source>
</evidence>
<dbReference type="SMART" id="SM00387">
    <property type="entry name" value="HATPase_c"/>
    <property type="match status" value="1"/>
</dbReference>
<feature type="transmembrane region" description="Helical" evidence="17">
    <location>
        <begin position="148"/>
        <end position="173"/>
    </location>
</feature>
<keyword evidence="13" id="KW-0843">Virulence</keyword>
<evidence type="ECO:0000256" key="10">
    <source>
        <dbReference type="ARBA" id="ARBA00022840"/>
    </source>
</evidence>
<keyword evidence="6" id="KW-0808">Transferase</keyword>
<evidence type="ECO:0000256" key="1">
    <source>
        <dbReference type="ARBA" id="ARBA00000085"/>
    </source>
</evidence>
<dbReference type="InterPro" id="IPR003660">
    <property type="entry name" value="HAMP_dom"/>
</dbReference>
<evidence type="ECO:0000256" key="11">
    <source>
        <dbReference type="ARBA" id="ARBA00022989"/>
    </source>
</evidence>
<dbReference type="InterPro" id="IPR005467">
    <property type="entry name" value="His_kinase_dom"/>
</dbReference>
<evidence type="ECO:0000256" key="2">
    <source>
        <dbReference type="ARBA" id="ARBA00004651"/>
    </source>
</evidence>
<evidence type="ECO:0000256" key="6">
    <source>
        <dbReference type="ARBA" id="ARBA00022679"/>
    </source>
</evidence>
<dbReference type="Gene3D" id="6.10.340.10">
    <property type="match status" value="1"/>
</dbReference>
<dbReference type="CDD" id="cd16922">
    <property type="entry name" value="HATPase_EvgS-ArcB-TorS-like"/>
    <property type="match status" value="1"/>
</dbReference>
<evidence type="ECO:0000256" key="15">
    <source>
        <dbReference type="ARBA" id="ARBA00037219"/>
    </source>
</evidence>
<keyword evidence="12" id="KW-0902">Two-component regulatory system</keyword>
<protein>
    <recommendedName>
        <fullName evidence="16">Heme sensor protein HssS</fullName>
        <ecNumber evidence="3">2.7.13.3</ecNumber>
    </recommendedName>
</protein>
<dbReference type="SMART" id="SM00304">
    <property type="entry name" value="HAMP"/>
    <property type="match status" value="1"/>
</dbReference>
<dbReference type="PRINTS" id="PR00344">
    <property type="entry name" value="BCTRLSENSOR"/>
</dbReference>
<dbReference type="Gene3D" id="3.30.565.10">
    <property type="entry name" value="Histidine kinase-like ATPase, C-terminal domain"/>
    <property type="match status" value="1"/>
</dbReference>
<dbReference type="EMBL" id="JBHMAF010000091">
    <property type="protein sequence ID" value="MFB9759783.1"/>
    <property type="molecule type" value="Genomic_DNA"/>
</dbReference>
<evidence type="ECO:0000256" key="13">
    <source>
        <dbReference type="ARBA" id="ARBA00023026"/>
    </source>
</evidence>
<accession>A0ABV5WGN5</accession>
<keyword evidence="14 17" id="KW-0472">Membrane</keyword>
<dbReference type="InterPro" id="IPR036097">
    <property type="entry name" value="HisK_dim/P_sf"/>
</dbReference>
<dbReference type="InterPro" id="IPR004358">
    <property type="entry name" value="Sig_transdc_His_kin-like_C"/>
</dbReference>
<dbReference type="CDD" id="cd00082">
    <property type="entry name" value="HisKA"/>
    <property type="match status" value="1"/>
</dbReference>
<dbReference type="Pfam" id="PF00672">
    <property type="entry name" value="HAMP"/>
    <property type="match status" value="1"/>
</dbReference>
<gene>
    <name evidence="20" type="ORF">ACFFMS_15375</name>
</gene>
<evidence type="ECO:0000256" key="4">
    <source>
        <dbReference type="ARBA" id="ARBA00022475"/>
    </source>
</evidence>
<keyword evidence="8" id="KW-0547">Nucleotide-binding</keyword>
<keyword evidence="7 17" id="KW-0812">Transmembrane</keyword>
<dbReference type="InterPro" id="IPR050398">
    <property type="entry name" value="HssS/ArlS-like"/>
</dbReference>
<dbReference type="Proteomes" id="UP001589609">
    <property type="component" value="Unassembled WGS sequence"/>
</dbReference>
<evidence type="ECO:0000256" key="9">
    <source>
        <dbReference type="ARBA" id="ARBA00022777"/>
    </source>
</evidence>
<dbReference type="InterPro" id="IPR003594">
    <property type="entry name" value="HATPase_dom"/>
</dbReference>
<dbReference type="InterPro" id="IPR036890">
    <property type="entry name" value="HATPase_C_sf"/>
</dbReference>
<evidence type="ECO:0000313" key="21">
    <source>
        <dbReference type="Proteomes" id="UP001589609"/>
    </source>
</evidence>
<evidence type="ECO:0000256" key="17">
    <source>
        <dbReference type="SAM" id="Phobius"/>
    </source>
</evidence>
<dbReference type="SUPFAM" id="SSF47384">
    <property type="entry name" value="Homodimeric domain of signal transducing histidine kinase"/>
    <property type="match status" value="1"/>
</dbReference>
<evidence type="ECO:0000256" key="3">
    <source>
        <dbReference type="ARBA" id="ARBA00012438"/>
    </source>
</evidence>
<feature type="domain" description="HAMP" evidence="19">
    <location>
        <begin position="170"/>
        <end position="222"/>
    </location>
</feature>
<keyword evidence="10" id="KW-0067">ATP-binding</keyword>
<evidence type="ECO:0000259" key="18">
    <source>
        <dbReference type="PROSITE" id="PS50109"/>
    </source>
</evidence>
<comment type="subcellular location">
    <subcellularLocation>
        <location evidence="2">Cell membrane</location>
        <topology evidence="2">Multi-pass membrane protein</topology>
    </subcellularLocation>
</comment>
<evidence type="ECO:0000313" key="20">
    <source>
        <dbReference type="EMBL" id="MFB9759783.1"/>
    </source>
</evidence>
<dbReference type="CDD" id="cd06225">
    <property type="entry name" value="HAMP"/>
    <property type="match status" value="1"/>
</dbReference>
<dbReference type="SMART" id="SM00388">
    <property type="entry name" value="HisKA"/>
    <property type="match status" value="1"/>
</dbReference>
<evidence type="ECO:0000256" key="8">
    <source>
        <dbReference type="ARBA" id="ARBA00022741"/>
    </source>
</evidence>
<dbReference type="PANTHER" id="PTHR45528">
    <property type="entry name" value="SENSOR HISTIDINE KINASE CPXA"/>
    <property type="match status" value="1"/>
</dbReference>
<keyword evidence="11 17" id="KW-1133">Transmembrane helix</keyword>
<evidence type="ECO:0000256" key="12">
    <source>
        <dbReference type="ARBA" id="ARBA00023012"/>
    </source>
</evidence>
<dbReference type="InterPro" id="IPR003661">
    <property type="entry name" value="HisK_dim/P_dom"/>
</dbReference>
<keyword evidence="5" id="KW-0597">Phosphoprotein</keyword>
<feature type="domain" description="Histidine kinase" evidence="18">
    <location>
        <begin position="230"/>
        <end position="445"/>
    </location>
</feature>
<dbReference type="Gene3D" id="1.10.287.130">
    <property type="match status" value="1"/>
</dbReference>
<keyword evidence="21" id="KW-1185">Reference proteome</keyword>
<evidence type="ECO:0000259" key="19">
    <source>
        <dbReference type="PROSITE" id="PS50885"/>
    </source>
</evidence>
<dbReference type="PROSITE" id="PS50885">
    <property type="entry name" value="HAMP"/>
    <property type="match status" value="1"/>
</dbReference>
<keyword evidence="9 20" id="KW-0418">Kinase</keyword>
<dbReference type="Pfam" id="PF02518">
    <property type="entry name" value="HATPase_c"/>
    <property type="match status" value="1"/>
</dbReference>
<dbReference type="EC" id="2.7.13.3" evidence="3"/>
<organism evidence="20 21">
    <name type="scientific">Ectobacillus funiculus</name>
    <dbReference type="NCBI Taxonomy" id="137993"/>
    <lineage>
        <taxon>Bacteria</taxon>
        <taxon>Bacillati</taxon>
        <taxon>Bacillota</taxon>
        <taxon>Bacilli</taxon>
        <taxon>Bacillales</taxon>
        <taxon>Bacillaceae</taxon>
        <taxon>Ectobacillus</taxon>
    </lineage>
</organism>
<evidence type="ECO:0000256" key="7">
    <source>
        <dbReference type="ARBA" id="ARBA00022692"/>
    </source>
</evidence>
<dbReference type="SUPFAM" id="SSF158472">
    <property type="entry name" value="HAMP domain-like"/>
    <property type="match status" value="1"/>
</dbReference>
<comment type="catalytic activity">
    <reaction evidence="1">
        <text>ATP + protein L-histidine = ADP + protein N-phospho-L-histidine.</text>
        <dbReference type="EC" id="2.7.13.3"/>
    </reaction>
</comment>
<dbReference type="GO" id="GO:0016301">
    <property type="term" value="F:kinase activity"/>
    <property type="evidence" value="ECO:0007669"/>
    <property type="project" value="UniProtKB-KW"/>
</dbReference>
<name>A0ABV5WGN5_9BACI</name>
<keyword evidence="4" id="KW-1003">Cell membrane</keyword>
<dbReference type="SUPFAM" id="SSF55874">
    <property type="entry name" value="ATPase domain of HSP90 chaperone/DNA topoisomerase II/histidine kinase"/>
    <property type="match status" value="1"/>
</dbReference>
<reference evidence="20 21" key="1">
    <citation type="submission" date="2024-09" db="EMBL/GenBank/DDBJ databases">
        <authorList>
            <person name="Sun Q."/>
            <person name="Mori K."/>
        </authorList>
    </citation>
    <scope>NUCLEOTIDE SEQUENCE [LARGE SCALE GENOMIC DNA]</scope>
    <source>
        <strain evidence="20 21">JCM 11201</strain>
    </source>
</reference>
<comment type="function">
    <text evidence="15">Member of the two-component regulatory system HssS/HssR involved in intracellular heme homeostasis and tempering of staphylococcal virulence. HssS functions as a heme sensor histidine kinase which is autophosphorylated at a histidine residue and transfers its phosphate group to an aspartate residue of HssR. HssR/HssS activates the expression of hrtAB, an efflux pump, in response to extracellular heme, hemin, hemoglobin or blood.</text>
</comment>
<sequence>MILSSVLTFLLSNVFYHAYLKPYNDQKVTIMIQHVQQYTAVLSYQEATSYFQNVAALGYQLYINDGEGNGHFYGSPLRGKYISSSVIHNVQSGTIYHGIEQRPHQLFVTGFFEDHLMNSIGIPVTIEGKTYALFMRPDIEKQFWEMRIFFSLLLGGTIMFSMVFVTISTRYVVKPIRIFTRATRKIAEGQYNIQLDVHRKDEIGTLAQHFSKMAESLNRLEQMRQEFVSNVSHEIQSPLTSIQGYAQVLRSQQLSPEQRTHYLSIIEEESRRMSLLSKQMLTLAALDKEESITDPQSFDIAEQLQQVVKTTEWQWREKDLAIEIDVESAFITGNKDLLHQVWTNLITNSIKFTEFGGTISIHIDTSYHSYICIMIEDTGIGISEEDIKRIFEPYYKGDKSRNRERGGSGLGLAITKKIITLHGGTIDVTSQLGIGTQFSVKIPYL</sequence>
<comment type="caution">
    <text evidence="20">The sequence shown here is derived from an EMBL/GenBank/DDBJ whole genome shotgun (WGS) entry which is preliminary data.</text>
</comment>
<dbReference type="Pfam" id="PF00512">
    <property type="entry name" value="HisKA"/>
    <property type="match status" value="1"/>
</dbReference>
<evidence type="ECO:0000256" key="14">
    <source>
        <dbReference type="ARBA" id="ARBA00023136"/>
    </source>
</evidence>
<evidence type="ECO:0000256" key="16">
    <source>
        <dbReference type="ARBA" id="ARBA00040841"/>
    </source>
</evidence>
<proteinExistence type="predicted"/>
<dbReference type="PROSITE" id="PS50109">
    <property type="entry name" value="HIS_KIN"/>
    <property type="match status" value="1"/>
</dbReference>
<dbReference type="PANTHER" id="PTHR45528:SF11">
    <property type="entry name" value="HISTIDINE KINASE"/>
    <property type="match status" value="1"/>
</dbReference>